<comment type="caution">
    <text evidence="1">The sequence shown here is derived from an EMBL/GenBank/DDBJ whole genome shotgun (WGS) entry which is preliminary data.</text>
</comment>
<gene>
    <name evidence="1" type="ORF">PoB_006669300</name>
</gene>
<evidence type="ECO:0000313" key="1">
    <source>
        <dbReference type="EMBL" id="GFO40188.1"/>
    </source>
</evidence>
<name>A0AAV4D7P1_9GAST</name>
<proteinExistence type="predicted"/>
<organism evidence="1 2">
    <name type="scientific">Plakobranchus ocellatus</name>
    <dbReference type="NCBI Taxonomy" id="259542"/>
    <lineage>
        <taxon>Eukaryota</taxon>
        <taxon>Metazoa</taxon>
        <taxon>Spiralia</taxon>
        <taxon>Lophotrochozoa</taxon>
        <taxon>Mollusca</taxon>
        <taxon>Gastropoda</taxon>
        <taxon>Heterobranchia</taxon>
        <taxon>Euthyneura</taxon>
        <taxon>Panpulmonata</taxon>
        <taxon>Sacoglossa</taxon>
        <taxon>Placobranchoidea</taxon>
        <taxon>Plakobranchidae</taxon>
        <taxon>Plakobranchus</taxon>
    </lineage>
</organism>
<sequence>MPRFFHSYLKDINNDTTTNNSYNNNCTFTEKSDVVFLPPTIVPDKHVLFTGNTRTIDSARLIEFIVRSGKEKKVLGVEYHSSVK</sequence>
<accession>A0AAV4D7P1</accession>
<dbReference type="AlphaFoldDB" id="A0AAV4D7P1"/>
<dbReference type="Proteomes" id="UP000735302">
    <property type="component" value="Unassembled WGS sequence"/>
</dbReference>
<evidence type="ECO:0000313" key="2">
    <source>
        <dbReference type="Proteomes" id="UP000735302"/>
    </source>
</evidence>
<dbReference type="EMBL" id="BLXT01007596">
    <property type="protein sequence ID" value="GFO40188.1"/>
    <property type="molecule type" value="Genomic_DNA"/>
</dbReference>
<reference evidence="1 2" key="1">
    <citation type="journal article" date="2021" name="Elife">
        <title>Chloroplast acquisition without the gene transfer in kleptoplastic sea slugs, Plakobranchus ocellatus.</title>
        <authorList>
            <person name="Maeda T."/>
            <person name="Takahashi S."/>
            <person name="Yoshida T."/>
            <person name="Shimamura S."/>
            <person name="Takaki Y."/>
            <person name="Nagai Y."/>
            <person name="Toyoda A."/>
            <person name="Suzuki Y."/>
            <person name="Arimoto A."/>
            <person name="Ishii H."/>
            <person name="Satoh N."/>
            <person name="Nishiyama T."/>
            <person name="Hasebe M."/>
            <person name="Maruyama T."/>
            <person name="Minagawa J."/>
            <person name="Obokata J."/>
            <person name="Shigenobu S."/>
        </authorList>
    </citation>
    <scope>NUCLEOTIDE SEQUENCE [LARGE SCALE GENOMIC DNA]</scope>
</reference>
<protein>
    <submittedName>
        <fullName evidence="1">Uncharacterized protein</fullName>
    </submittedName>
</protein>
<keyword evidence="2" id="KW-1185">Reference proteome</keyword>